<dbReference type="Gene3D" id="3.30.530.20">
    <property type="match status" value="1"/>
</dbReference>
<reference evidence="4" key="1">
    <citation type="journal article" date="2023" name="Commun. Biol.">
        <title>Genome analysis of Parmales, the sister group of diatoms, reveals the evolutionary specialization of diatoms from phago-mixotrophs to photoautotrophs.</title>
        <authorList>
            <person name="Ban H."/>
            <person name="Sato S."/>
            <person name="Yoshikawa S."/>
            <person name="Yamada K."/>
            <person name="Nakamura Y."/>
            <person name="Ichinomiya M."/>
            <person name="Sato N."/>
            <person name="Blanc-Mathieu R."/>
            <person name="Endo H."/>
            <person name="Kuwata A."/>
            <person name="Ogata H."/>
        </authorList>
    </citation>
    <scope>NUCLEOTIDE SEQUENCE [LARGE SCALE GENOMIC DNA]</scope>
    <source>
        <strain evidence="4">NIES 3699</strain>
    </source>
</reference>
<feature type="compositionally biased region" description="Low complexity" evidence="1">
    <location>
        <begin position="1318"/>
        <end position="1337"/>
    </location>
</feature>
<evidence type="ECO:0000313" key="3">
    <source>
        <dbReference type="EMBL" id="GMH82942.1"/>
    </source>
</evidence>
<feature type="transmembrane region" description="Helical" evidence="2">
    <location>
        <begin position="1712"/>
        <end position="1734"/>
    </location>
</feature>
<feature type="compositionally biased region" description="Basic and acidic residues" evidence="1">
    <location>
        <begin position="1"/>
        <end position="12"/>
    </location>
</feature>
<feature type="transmembrane region" description="Helical" evidence="2">
    <location>
        <begin position="1959"/>
        <end position="1980"/>
    </location>
</feature>
<name>A0A9W7B8A1_9STRA</name>
<feature type="transmembrane region" description="Helical" evidence="2">
    <location>
        <begin position="1683"/>
        <end position="1706"/>
    </location>
</feature>
<evidence type="ECO:0000313" key="4">
    <source>
        <dbReference type="Proteomes" id="UP001165160"/>
    </source>
</evidence>
<keyword evidence="2" id="KW-0812">Transmembrane</keyword>
<keyword evidence="4" id="KW-1185">Reference proteome</keyword>
<feature type="compositionally biased region" description="Basic and acidic residues" evidence="1">
    <location>
        <begin position="2247"/>
        <end position="2256"/>
    </location>
</feature>
<feature type="region of interest" description="Disordered" evidence="1">
    <location>
        <begin position="106"/>
        <end position="125"/>
    </location>
</feature>
<feature type="region of interest" description="Disordered" evidence="1">
    <location>
        <begin position="1"/>
        <end position="33"/>
    </location>
</feature>
<feature type="compositionally biased region" description="Acidic residues" evidence="1">
    <location>
        <begin position="20"/>
        <end position="29"/>
    </location>
</feature>
<feature type="region of interest" description="Disordered" evidence="1">
    <location>
        <begin position="1318"/>
        <end position="1338"/>
    </location>
</feature>
<feature type="compositionally biased region" description="Basic and acidic residues" evidence="1">
    <location>
        <begin position="2225"/>
        <end position="2240"/>
    </location>
</feature>
<feature type="transmembrane region" description="Helical" evidence="2">
    <location>
        <begin position="2000"/>
        <end position="2017"/>
    </location>
</feature>
<feature type="region of interest" description="Disordered" evidence="1">
    <location>
        <begin position="2192"/>
        <end position="2256"/>
    </location>
</feature>
<evidence type="ECO:0000256" key="2">
    <source>
        <dbReference type="SAM" id="Phobius"/>
    </source>
</evidence>
<feature type="transmembrane region" description="Helical" evidence="2">
    <location>
        <begin position="1862"/>
        <end position="1881"/>
    </location>
</feature>
<dbReference type="SUPFAM" id="SSF55961">
    <property type="entry name" value="Bet v1-like"/>
    <property type="match status" value="1"/>
</dbReference>
<dbReference type="Proteomes" id="UP001165160">
    <property type="component" value="Unassembled WGS sequence"/>
</dbReference>
<accession>A0A9W7B8A1</accession>
<comment type="caution">
    <text evidence="3">The sequence shown here is derived from an EMBL/GenBank/DDBJ whole genome shotgun (WGS) entry which is preliminary data.</text>
</comment>
<dbReference type="EMBL" id="BRXX01000021">
    <property type="protein sequence ID" value="GMH82942.1"/>
    <property type="molecule type" value="Genomic_DNA"/>
</dbReference>
<keyword evidence="2" id="KW-1133">Transmembrane helix</keyword>
<dbReference type="InterPro" id="IPR023393">
    <property type="entry name" value="START-like_dom_sf"/>
</dbReference>
<proteinExistence type="predicted"/>
<evidence type="ECO:0000256" key="1">
    <source>
        <dbReference type="SAM" id="MobiDB-lite"/>
    </source>
</evidence>
<organism evidence="3 4">
    <name type="scientific">Triparma verrucosa</name>
    <dbReference type="NCBI Taxonomy" id="1606542"/>
    <lineage>
        <taxon>Eukaryota</taxon>
        <taxon>Sar</taxon>
        <taxon>Stramenopiles</taxon>
        <taxon>Ochrophyta</taxon>
        <taxon>Bolidophyceae</taxon>
        <taxon>Parmales</taxon>
        <taxon>Triparmaceae</taxon>
        <taxon>Triparma</taxon>
    </lineage>
</organism>
<protein>
    <submittedName>
        <fullName evidence="3">Uncharacterized protein</fullName>
    </submittedName>
</protein>
<keyword evidence="2" id="KW-0472">Membrane</keyword>
<sequence>MEEETSNPKDLFENMNSDNLNEEQTDDDQGQFINSCLPNSGADCNSFREAYFPSIIKLSACPNAEAFLEDRTSGKTKANSLRKVLRKRATEVGLAAKQLGQKAIDKAKDKARLSHPPPLSTSSKASLNDDKCILPVISSSLIVHAGPSLIKKCFFDIQYFENLSKAKKSLVHEYKENSDIIAYWYEKFTYRGSGYKANEYLARYVAKQEGTNFIIAFKNVEETDVPYIFEKANIPSNKILRVKATGHYHIVALAHGQSRIDFTATLNPVYGSDNMITNQANFKNEIWSFVQPLLRIRSDFDRSEEVDLALFKEFIDQKVDNPVSLSEFDEEIVMKALQYRAEDDDGVSNVGRRNSLREKVLINARQISKKSLGSNNDTSPLSYGLTNQISQYMEEKSQMDPFSNINDAFEVSNIDELENGEIEERRGKMSSLTRVEEKALEAAIETRDQIRNLEGEFLNTGWQRMKQKGADAASRTGPELFKREGFDDNNQARNWHKGVLTIATTAKNALSYIWHVTGNERMKIHEAEAEGLNLPRCRYSIPNSRSQIVLDSKRFPVNVKNRIFETYQVWDLVQDENGHDCYIVVWEPAKEVGTSHYRAAQKSFVVNKKDFVEGTLRGITLIKKLAPNVCEVTIIANIQNNGYRLLPSWIGDLKMREAMDLLDDLQSKYQRNWSLVDHEIRTAFSEKNFSTPEDEEAQSAVDVNRVMVLDQLECSKECFQLLSDDYDLGKSIEPKDLTAKKLWDEFKAMMEDGKETAFDWSAIPSPDPLVELVHGHKKKGAHRGHYFCRGRSFVDASVGETAAYYFLVNLQTNMNSFLDAGHLVRNVSSANGVNDQIVGSVYNLGSWFLAPREIVSRWLWGRVDNKIIIWMKCINHLEVDYSVKVTTTKRIEADQILVIEPQILNEVERGSRVTHFSCLSDISSLISRYWVRNMFAKAALQVSSVRKEFSHNDSVDDEMLNNFLEELYEEDDINQHITDEEEEHLERVNIMKHHTDAANFKTFNTSYNKDFFVDLKRKQTERTSLYKATCIMDSSVDECLFTEYCKNTRQALEDAYSEEAGVLNLSVKKLTRHSQLSVVEKRVKKIKMKAVEQIVWKRFEDGRAVVGYGATDKEMWPQEGWDVHTNSCFPGEASASARSQTVNFKEFVELKVLPPIGDVYQTKATFMIELPKEGERDNLAMRELFIMQRLHKISQFRIRLSKNKEIDTFYRSELAKKLVEWNTDDNMKYADHEKIIISQGVTLLSIFENSRRGSLQMDCITSTENETTILNESHANIGYKGYVFTGGSPTGIRSRRNMSSSSSRFGRATRAFTSTFKSSASINPSSSNASIDSARSSGTASSLFSDKLGSGPMYKMTFKGNEKDKLLLTDLRVRDSNKNLLKSYKVWSRCRAVVNGRIEDVMSYFWDFQSRCRIRTDDLERMTIEIKSDHNIIGCITSLDPSGETTENIFEMVWYKIDPQNMCIICFPVDHYSRSGRGFKRLKHIWIVSTKAIGDGSKCRMSYLTSYEYDKKARPQTLMSAIKCQRYFLGLKDLRDCDELIGHGLGEAFMTMSAAETMLCRKNAKLRVQEVVEKHKALDHLSTTYPWFVALMEGIVENKIEVNTSFVNVNTHDLSNRQARMIGGTLSFSMLTCLLPTSAVDEWIMRSTALQEFDVQYSWFRPMIDCMAYALLDEAHWGLAARVVVGACISLSDIFSDVFMILYFFHEEENNVWWILTCSFISLSMLLQLVIVHVNGRKNQLKEKLIVLLCLKPAVDAYRVVQVDETDFDSDSKVILDSVTEAVFCKCVEMLFESIPSSIIQAIFYLSASDDLRMAPLISIGFSCMSTGYIMTSITYDLDIDPETRKKYDQHGIIPNSARCRGISFTSLLIISSMACFQTSFAFASLVWADTTVVVAFFVVGYVPYIAFKGGLMKDWSSWINLSGRGAFFTATMHRMVTKILNDFTYTPMFGDCSEMGRVWFPSVLLGIALNWMVCKNASIALGENATLNANDSHLTVYDIWFYSTVGISFGFLIFFWKGCKWDKVGQNLFWQGIGPSMYIKAWHQGRDEEKMKLILDYNPAMFRSIAQEVKEWIQDSFERWIDEETFHASTLVHIPREFIPDELLEEREAEESRSSDVLRGDLSAKLSAMATQSRLVSATSAISIKRSGSRNGSRKGALNFNIKVRDWSLSNTDPTTLAPDGMDKRLMELNEGRVPKPKKGARRASNFALASAKAPPKPAPADFTARRRMSDKIRRDSRIERRKHERSAYERRMST</sequence>
<feature type="transmembrane region" description="Helical" evidence="2">
    <location>
        <begin position="1887"/>
        <end position="1908"/>
    </location>
</feature>
<gene>
    <name evidence="3" type="ORF">TrVE_jg9782</name>
</gene>